<dbReference type="Proteomes" id="UP000188993">
    <property type="component" value="Chromosome"/>
</dbReference>
<evidence type="ECO:0000259" key="1">
    <source>
        <dbReference type="Pfam" id="PF00534"/>
    </source>
</evidence>
<dbReference type="OrthoDB" id="9787617at2"/>
<dbReference type="Pfam" id="PF00534">
    <property type="entry name" value="Glycos_transf_1"/>
    <property type="match status" value="1"/>
</dbReference>
<dbReference type="InterPro" id="IPR001296">
    <property type="entry name" value="Glyco_trans_1"/>
</dbReference>
<organism evidence="3 4">
    <name type="scientific">Jeotgalibaca dankookensis</name>
    <dbReference type="NCBI Taxonomy" id="708126"/>
    <lineage>
        <taxon>Bacteria</taxon>
        <taxon>Bacillati</taxon>
        <taxon>Bacillota</taxon>
        <taxon>Bacilli</taxon>
        <taxon>Lactobacillales</taxon>
        <taxon>Carnobacteriaceae</taxon>
        <taxon>Jeotgalibaca</taxon>
    </lineage>
</organism>
<protein>
    <submittedName>
        <fullName evidence="3">GalNAc-alpha-(1-&gt;4)-GalNAc-alpha-(1-&gt;3)-diNAcBac-PP-undecaprenol alpha-1,4-N-acetyl-D-galactosaminyltransferase</fullName>
        <ecNumber evidence="3">2.4.1.292</ecNumber>
    </submittedName>
</protein>
<evidence type="ECO:0000259" key="2">
    <source>
        <dbReference type="Pfam" id="PF13439"/>
    </source>
</evidence>
<dbReference type="EMBL" id="CP019728">
    <property type="protein sequence ID" value="AQS52642.1"/>
    <property type="molecule type" value="Genomic_DNA"/>
</dbReference>
<dbReference type="Gene3D" id="3.40.50.2000">
    <property type="entry name" value="Glycogen Phosphorylase B"/>
    <property type="match status" value="2"/>
</dbReference>
<dbReference type="AlphaFoldDB" id="A0A1S6IM65"/>
<dbReference type="SUPFAM" id="SSF53756">
    <property type="entry name" value="UDP-Glycosyltransferase/glycogen phosphorylase"/>
    <property type="match status" value="1"/>
</dbReference>
<dbReference type="EC" id="2.4.1.292" evidence="3"/>
<dbReference type="RefSeq" id="WP_062468046.1">
    <property type="nucleotide sequence ID" value="NZ_BBYN01000005.1"/>
</dbReference>
<accession>A0A1S6IM65</accession>
<name>A0A1S6IM65_9LACT</name>
<feature type="domain" description="Glycosyl transferase family 1" evidence="1">
    <location>
        <begin position="170"/>
        <end position="323"/>
    </location>
</feature>
<evidence type="ECO:0000313" key="4">
    <source>
        <dbReference type="Proteomes" id="UP000188993"/>
    </source>
</evidence>
<reference evidence="3 4" key="1">
    <citation type="journal article" date="2014" name="Int. J. Syst. Evol. Microbiol.">
        <title>Jeotgalibaca dankookensis gen. nov., sp. nov., a member of the family Carnobacteriaceae, isolated from seujeot (Korean traditional food).</title>
        <authorList>
            <person name="Lee D.G."/>
            <person name="Trujillo M.E."/>
            <person name="Kang H."/>
            <person name="Ahn T.Y."/>
        </authorList>
    </citation>
    <scope>NUCLEOTIDE SEQUENCE [LARGE SCALE GENOMIC DNA]</scope>
    <source>
        <strain evidence="3 4">EX-07</strain>
    </source>
</reference>
<dbReference type="KEGG" id="jda:BW727_100234"/>
<dbReference type="PANTHER" id="PTHR12526">
    <property type="entry name" value="GLYCOSYLTRANSFERASE"/>
    <property type="match status" value="1"/>
</dbReference>
<keyword evidence="4" id="KW-1185">Reference proteome</keyword>
<evidence type="ECO:0000313" key="3">
    <source>
        <dbReference type="EMBL" id="AQS52642.1"/>
    </source>
</evidence>
<keyword evidence="3" id="KW-0328">Glycosyltransferase</keyword>
<feature type="domain" description="Glycosyltransferase subfamily 4-like N-terminal" evidence="2">
    <location>
        <begin position="54"/>
        <end position="159"/>
    </location>
</feature>
<gene>
    <name evidence="3" type="primary">pglH</name>
    <name evidence="3" type="ORF">BW727_100234</name>
</gene>
<proteinExistence type="predicted"/>
<dbReference type="PANTHER" id="PTHR12526:SF630">
    <property type="entry name" value="GLYCOSYLTRANSFERASE"/>
    <property type="match status" value="1"/>
</dbReference>
<dbReference type="InterPro" id="IPR028098">
    <property type="entry name" value="Glyco_trans_4-like_N"/>
</dbReference>
<dbReference type="GO" id="GO:0016757">
    <property type="term" value="F:glycosyltransferase activity"/>
    <property type="evidence" value="ECO:0007669"/>
    <property type="project" value="UniProtKB-KW"/>
</dbReference>
<keyword evidence="3" id="KW-0808">Transferase</keyword>
<dbReference type="Pfam" id="PF13439">
    <property type="entry name" value="Glyco_transf_4"/>
    <property type="match status" value="1"/>
</dbReference>
<sequence length="345" mass="39052">MKKILHVLNTAKLSGAENVAADICMMFDGEYEMYYCSLQGEVKKALKDRGVNYIPLNKLTVSELKRVISRIKPDIIHAHDVKATLVSTVATKKLPIVSHLHVNQDNMKKKTLKASLFLLSSLRVKKIVAVSEGSVNDFAYKRFIVNKSTILQNIIHTNRVGKLIVKDTNEYNFDFIFLGRLSNQKNPQRVAKVASKVLEKRKDVRFGIIGEGEFKEEMINIFKKEGVLERVTFTGGLSYPYKAIMQSKCMLFCSRFEGTPIAGLEAMSLGVPIVSTPTDGMKELIINNQTGFLSDDDDTLVQSIINLITQKDLNDKMSKNAKEKFEKINDEEQYKKSLIKIYEEL</sequence>
<dbReference type="STRING" id="708126.BW727_100234"/>
<dbReference type="CDD" id="cd03811">
    <property type="entry name" value="GT4_GT28_WabH-like"/>
    <property type="match status" value="1"/>
</dbReference>